<keyword evidence="2" id="KW-1185">Reference proteome</keyword>
<proteinExistence type="predicted"/>
<dbReference type="RefSeq" id="WP_027850485.1">
    <property type="nucleotide sequence ID" value="NZ_BSOR01000029.1"/>
</dbReference>
<name>A0ABQ6A0E8_9GAMM</name>
<evidence type="ECO:0000313" key="2">
    <source>
        <dbReference type="Proteomes" id="UP001156682"/>
    </source>
</evidence>
<sequence length="164" mass="18873">MKKNHLQLVKNRITPQASSSSFHQMELFDTTKKIHLIALENFNSSSFNKLLIKIKPGLILDTREYPNFFSIYENMSSAKESFTKNAIAYNVLPIHKGSQKQDVWHFINGFKSIIDSFFDMNSNSSIVLVFATKHMQEFFLSHYTSLITQNISNISMKDVNNATI</sequence>
<evidence type="ECO:0000313" key="1">
    <source>
        <dbReference type="EMBL" id="GLR64396.1"/>
    </source>
</evidence>
<protein>
    <submittedName>
        <fullName evidence="1">Uncharacterized protein</fullName>
    </submittedName>
</protein>
<dbReference type="Proteomes" id="UP001156682">
    <property type="component" value="Unassembled WGS sequence"/>
</dbReference>
<dbReference type="EMBL" id="BSOR01000029">
    <property type="protein sequence ID" value="GLR64396.1"/>
    <property type="molecule type" value="Genomic_DNA"/>
</dbReference>
<reference evidence="2" key="1">
    <citation type="journal article" date="2019" name="Int. J. Syst. Evol. Microbiol.">
        <title>The Global Catalogue of Microorganisms (GCM) 10K type strain sequencing project: providing services to taxonomists for standard genome sequencing and annotation.</title>
        <authorList>
            <consortium name="The Broad Institute Genomics Platform"/>
            <consortium name="The Broad Institute Genome Sequencing Center for Infectious Disease"/>
            <person name="Wu L."/>
            <person name="Ma J."/>
        </authorList>
    </citation>
    <scope>NUCLEOTIDE SEQUENCE [LARGE SCALE GENOMIC DNA]</scope>
    <source>
        <strain evidence="2">NBRC 100033</strain>
    </source>
</reference>
<comment type="caution">
    <text evidence="1">The sequence shown here is derived from an EMBL/GenBank/DDBJ whole genome shotgun (WGS) entry which is preliminary data.</text>
</comment>
<accession>A0ABQ6A0E8</accession>
<gene>
    <name evidence="1" type="ORF">GCM10007878_18340</name>
</gene>
<organism evidence="1 2">
    <name type="scientific">Marinospirillum insulare</name>
    <dbReference type="NCBI Taxonomy" id="217169"/>
    <lineage>
        <taxon>Bacteria</taxon>
        <taxon>Pseudomonadati</taxon>
        <taxon>Pseudomonadota</taxon>
        <taxon>Gammaproteobacteria</taxon>
        <taxon>Oceanospirillales</taxon>
        <taxon>Oceanospirillaceae</taxon>
        <taxon>Marinospirillum</taxon>
    </lineage>
</organism>